<organism evidence="2 3">
    <name type="scientific">Adhaeribacter radiodurans</name>
    <dbReference type="NCBI Taxonomy" id="2745197"/>
    <lineage>
        <taxon>Bacteria</taxon>
        <taxon>Pseudomonadati</taxon>
        <taxon>Bacteroidota</taxon>
        <taxon>Cytophagia</taxon>
        <taxon>Cytophagales</taxon>
        <taxon>Hymenobacteraceae</taxon>
        <taxon>Adhaeribacter</taxon>
    </lineage>
</organism>
<evidence type="ECO:0000313" key="3">
    <source>
        <dbReference type="Proteomes" id="UP000514509"/>
    </source>
</evidence>
<dbReference type="KEGG" id="add:HUW48_19870"/>
<name>A0A7L7LBD6_9BACT</name>
<keyword evidence="1" id="KW-1133">Transmembrane helix</keyword>
<dbReference type="AlphaFoldDB" id="A0A7L7LBD6"/>
<evidence type="ECO:0000256" key="1">
    <source>
        <dbReference type="SAM" id="Phobius"/>
    </source>
</evidence>
<dbReference type="RefSeq" id="WP_182412603.1">
    <property type="nucleotide sequence ID" value="NZ_CP055153.1"/>
</dbReference>
<feature type="transmembrane region" description="Helical" evidence="1">
    <location>
        <begin position="101"/>
        <end position="120"/>
    </location>
</feature>
<dbReference type="EMBL" id="CP055153">
    <property type="protein sequence ID" value="QMU30146.1"/>
    <property type="molecule type" value="Genomic_DNA"/>
</dbReference>
<evidence type="ECO:0000313" key="2">
    <source>
        <dbReference type="EMBL" id="QMU30146.1"/>
    </source>
</evidence>
<accession>A0A7L7LBD6</accession>
<reference evidence="2 3" key="1">
    <citation type="submission" date="2020-08" db="EMBL/GenBank/DDBJ databases">
        <title>Adhaeribacter dokdonensis sp. nov., isolated from the rhizosphere of Elymus tsukushiensis, a plant native to the Dokdo Islands, Republic of Korea.</title>
        <authorList>
            <person name="Ghim S.Y."/>
        </authorList>
    </citation>
    <scope>NUCLEOTIDE SEQUENCE [LARGE SCALE GENOMIC DNA]</scope>
    <source>
        <strain evidence="2 3">KUDC8001</strain>
    </source>
</reference>
<sequence length="127" mass="14679">MFRNPHQELDNVLTLINKYPRSTVNINDLSTAHEGLIFEEGELLPILERLIKDGYVGRQIHTSGNTTVYLTFDGKYFLAEGGYIEKHKKERYIAWWIKAKTIATVLYSVAVLGVAIWAVWVEFYNDK</sequence>
<dbReference type="Proteomes" id="UP000514509">
    <property type="component" value="Chromosome"/>
</dbReference>
<keyword evidence="3" id="KW-1185">Reference proteome</keyword>
<gene>
    <name evidence="2" type="ORF">HUW48_19870</name>
</gene>
<protein>
    <submittedName>
        <fullName evidence="2">Uncharacterized protein</fullName>
    </submittedName>
</protein>
<proteinExistence type="predicted"/>
<keyword evidence="1" id="KW-0472">Membrane</keyword>
<keyword evidence="1" id="KW-0812">Transmembrane</keyword>